<keyword evidence="11" id="KW-1185">Reference proteome</keyword>
<dbReference type="PANTHER" id="PTHR48111">
    <property type="entry name" value="REGULATOR OF RPOS"/>
    <property type="match status" value="1"/>
</dbReference>
<evidence type="ECO:0000313" key="10">
    <source>
        <dbReference type="EMBL" id="MBB2932917.1"/>
    </source>
</evidence>
<gene>
    <name evidence="10" type="ORF">FHX59_007406</name>
</gene>
<keyword evidence="2" id="KW-0902">Two-component regulatory system</keyword>
<proteinExistence type="predicted"/>
<evidence type="ECO:0000259" key="8">
    <source>
        <dbReference type="PROSITE" id="PS50110"/>
    </source>
</evidence>
<keyword evidence="5" id="KW-0804">Transcription</keyword>
<dbReference type="GO" id="GO:0003677">
    <property type="term" value="F:DNA binding"/>
    <property type="evidence" value="ECO:0007669"/>
    <property type="project" value="UniProtKB-KW"/>
</dbReference>
<dbReference type="PROSITE" id="PS51755">
    <property type="entry name" value="OMPR_PHOB"/>
    <property type="match status" value="1"/>
</dbReference>
<dbReference type="PROSITE" id="PS50110">
    <property type="entry name" value="RESPONSE_REGULATORY"/>
    <property type="match status" value="1"/>
</dbReference>
<dbReference type="InterPro" id="IPR001867">
    <property type="entry name" value="OmpR/PhoB-type_DNA-bd"/>
</dbReference>
<dbReference type="EMBL" id="JACHVZ010000036">
    <property type="protein sequence ID" value="MBB2932917.1"/>
    <property type="molecule type" value="Genomic_DNA"/>
</dbReference>
<dbReference type="Gene3D" id="6.10.250.690">
    <property type="match status" value="1"/>
</dbReference>
<evidence type="ECO:0000256" key="6">
    <source>
        <dbReference type="PROSITE-ProRule" id="PRU00169"/>
    </source>
</evidence>
<evidence type="ECO:0000256" key="3">
    <source>
        <dbReference type="ARBA" id="ARBA00023015"/>
    </source>
</evidence>
<dbReference type="InterPro" id="IPR039420">
    <property type="entry name" value="WalR-like"/>
</dbReference>
<dbReference type="SMART" id="SM00448">
    <property type="entry name" value="REC"/>
    <property type="match status" value="1"/>
</dbReference>
<dbReference type="Proteomes" id="UP000533533">
    <property type="component" value="Unassembled WGS sequence"/>
</dbReference>
<evidence type="ECO:0000259" key="9">
    <source>
        <dbReference type="PROSITE" id="PS51755"/>
    </source>
</evidence>
<evidence type="ECO:0000313" key="11">
    <source>
        <dbReference type="Proteomes" id="UP000533533"/>
    </source>
</evidence>
<dbReference type="InterPro" id="IPR016032">
    <property type="entry name" value="Sig_transdc_resp-reg_C-effctor"/>
</dbReference>
<feature type="domain" description="Response regulatory" evidence="8">
    <location>
        <begin position="72"/>
        <end position="186"/>
    </location>
</feature>
<feature type="domain" description="OmpR/PhoB-type" evidence="9">
    <location>
        <begin position="208"/>
        <end position="308"/>
    </location>
</feature>
<dbReference type="SUPFAM" id="SSF52172">
    <property type="entry name" value="CheY-like"/>
    <property type="match status" value="1"/>
</dbReference>
<dbReference type="CDD" id="cd00383">
    <property type="entry name" value="trans_reg_C"/>
    <property type="match status" value="1"/>
</dbReference>
<evidence type="ECO:0000256" key="7">
    <source>
        <dbReference type="PROSITE-ProRule" id="PRU01091"/>
    </source>
</evidence>
<dbReference type="SMART" id="SM00862">
    <property type="entry name" value="Trans_reg_C"/>
    <property type="match status" value="1"/>
</dbReference>
<name>A0ABR6FZP6_9BURK</name>
<dbReference type="Pfam" id="PF00486">
    <property type="entry name" value="Trans_reg_C"/>
    <property type="match status" value="1"/>
</dbReference>
<keyword evidence="1 6" id="KW-0597">Phosphoprotein</keyword>
<evidence type="ECO:0000256" key="2">
    <source>
        <dbReference type="ARBA" id="ARBA00023012"/>
    </source>
</evidence>
<organism evidence="10 11">
    <name type="scientific">Paraburkholderia silvatlantica</name>
    <dbReference type="NCBI Taxonomy" id="321895"/>
    <lineage>
        <taxon>Bacteria</taxon>
        <taxon>Pseudomonadati</taxon>
        <taxon>Pseudomonadota</taxon>
        <taxon>Betaproteobacteria</taxon>
        <taxon>Burkholderiales</taxon>
        <taxon>Burkholderiaceae</taxon>
        <taxon>Paraburkholderia</taxon>
    </lineage>
</organism>
<dbReference type="SUPFAM" id="SSF46894">
    <property type="entry name" value="C-terminal effector domain of the bipartite response regulators"/>
    <property type="match status" value="1"/>
</dbReference>
<dbReference type="Gene3D" id="1.10.10.10">
    <property type="entry name" value="Winged helix-like DNA-binding domain superfamily/Winged helix DNA-binding domain"/>
    <property type="match status" value="1"/>
</dbReference>
<evidence type="ECO:0000256" key="5">
    <source>
        <dbReference type="ARBA" id="ARBA00023163"/>
    </source>
</evidence>
<feature type="modified residue" description="4-aspartylphosphate" evidence="6">
    <location>
        <position position="121"/>
    </location>
</feature>
<protein>
    <submittedName>
        <fullName evidence="10">DNA-binding response OmpR family regulator</fullName>
    </submittedName>
</protein>
<reference evidence="10 11" key="1">
    <citation type="submission" date="2020-08" db="EMBL/GenBank/DDBJ databases">
        <title>Genomic Encyclopedia of Type Strains, Phase IV (KMG-V): Genome sequencing to study the core and pangenomes of soil and plant-associated prokaryotes.</title>
        <authorList>
            <person name="Whitman W."/>
        </authorList>
    </citation>
    <scope>NUCLEOTIDE SEQUENCE [LARGE SCALE GENOMIC DNA]</scope>
    <source>
        <strain evidence="10 11">SRMrh-85</strain>
    </source>
</reference>
<keyword evidence="4 7" id="KW-0238">DNA-binding</keyword>
<keyword evidence="3" id="KW-0805">Transcription regulation</keyword>
<dbReference type="PANTHER" id="PTHR48111:SF4">
    <property type="entry name" value="DNA-BINDING DUAL TRANSCRIPTIONAL REGULATOR OMPR"/>
    <property type="match status" value="1"/>
</dbReference>
<accession>A0ABR6FZP6</accession>
<evidence type="ECO:0000256" key="1">
    <source>
        <dbReference type="ARBA" id="ARBA00022553"/>
    </source>
</evidence>
<dbReference type="InterPro" id="IPR001789">
    <property type="entry name" value="Sig_transdc_resp-reg_receiver"/>
</dbReference>
<dbReference type="InterPro" id="IPR036388">
    <property type="entry name" value="WH-like_DNA-bd_sf"/>
</dbReference>
<feature type="DNA-binding region" description="OmpR/PhoB-type" evidence="7">
    <location>
        <begin position="208"/>
        <end position="308"/>
    </location>
</feature>
<evidence type="ECO:0000256" key="4">
    <source>
        <dbReference type="ARBA" id="ARBA00023125"/>
    </source>
</evidence>
<dbReference type="Pfam" id="PF00072">
    <property type="entry name" value="Response_reg"/>
    <property type="match status" value="1"/>
</dbReference>
<dbReference type="InterPro" id="IPR011006">
    <property type="entry name" value="CheY-like_superfamily"/>
</dbReference>
<dbReference type="Gene3D" id="3.40.50.2300">
    <property type="match status" value="1"/>
</dbReference>
<comment type="caution">
    <text evidence="10">The sequence shown here is derived from an EMBL/GenBank/DDBJ whole genome shotgun (WGS) entry which is preliminary data.</text>
</comment>
<sequence>MVILALTHITVAALIMVEAMVAALITAGTSSPGTHSNHASIDAESGLCNVPASSAHIMPNVVPRVTDTRQGRIIVLDDEAVIRNMLQRYLVSHGFEVRAVRNGMQLATTLERHSYDLLILDVMMPDEDGLSICKRLRAQGETLPILMLTARGDPVDRVIGLELGADDYLTKPFLPNELLARVRAILRRRDLLMRQLNAIDGAMPGSETAVLRFGPFRLDVGRQTLHRDDNLKVEIGNAEMRLLCALALTPNRPVSRAKLIERARGPDSDASGRIVDMQVWRIRQIIEIDASSPSSIRTVWGVGYMLVAEFDA</sequence>